<dbReference type="PANTHER" id="PTHR46401">
    <property type="entry name" value="GLYCOSYLTRANSFERASE WBBK-RELATED"/>
    <property type="match status" value="1"/>
</dbReference>
<keyword evidence="4" id="KW-1185">Reference proteome</keyword>
<dbReference type="Pfam" id="PF00534">
    <property type="entry name" value="Glycos_transf_1"/>
    <property type="match status" value="1"/>
</dbReference>
<name>A0ABT2PDC8_9MICO</name>
<dbReference type="EC" id="2.4.-.-" evidence="3"/>
<comment type="caution">
    <text evidence="3">The sequence shown here is derived from an EMBL/GenBank/DDBJ whole genome shotgun (WGS) entry which is preliminary data.</text>
</comment>
<evidence type="ECO:0000313" key="3">
    <source>
        <dbReference type="EMBL" id="MCT9001814.1"/>
    </source>
</evidence>
<organism evidence="3 4">
    <name type="scientific">Microbacterium memoriense</name>
    <dbReference type="NCBI Taxonomy" id="2978350"/>
    <lineage>
        <taxon>Bacteria</taxon>
        <taxon>Bacillati</taxon>
        <taxon>Actinomycetota</taxon>
        <taxon>Actinomycetes</taxon>
        <taxon>Micrococcales</taxon>
        <taxon>Microbacteriaceae</taxon>
        <taxon>Microbacterium</taxon>
    </lineage>
</organism>
<protein>
    <submittedName>
        <fullName evidence="3">Glycosyltransferase</fullName>
        <ecNumber evidence="3">2.4.-.-</ecNumber>
    </submittedName>
</protein>
<evidence type="ECO:0000259" key="2">
    <source>
        <dbReference type="Pfam" id="PF00534"/>
    </source>
</evidence>
<dbReference type="PANTHER" id="PTHR46401:SF2">
    <property type="entry name" value="GLYCOSYLTRANSFERASE WBBK-RELATED"/>
    <property type="match status" value="1"/>
</dbReference>
<dbReference type="Gene3D" id="3.40.50.2000">
    <property type="entry name" value="Glycogen Phosphorylase B"/>
    <property type="match status" value="2"/>
</dbReference>
<dbReference type="GO" id="GO:0016757">
    <property type="term" value="F:glycosyltransferase activity"/>
    <property type="evidence" value="ECO:0007669"/>
    <property type="project" value="UniProtKB-KW"/>
</dbReference>
<keyword evidence="3" id="KW-0328">Glycosyltransferase</keyword>
<evidence type="ECO:0000256" key="1">
    <source>
        <dbReference type="ARBA" id="ARBA00022679"/>
    </source>
</evidence>
<dbReference type="EMBL" id="JAODOR010000005">
    <property type="protein sequence ID" value="MCT9001814.1"/>
    <property type="molecule type" value="Genomic_DNA"/>
</dbReference>
<dbReference type="RefSeq" id="WP_261606363.1">
    <property type="nucleotide sequence ID" value="NZ_JAODOR010000005.1"/>
</dbReference>
<evidence type="ECO:0000313" key="4">
    <source>
        <dbReference type="Proteomes" id="UP001300496"/>
    </source>
</evidence>
<reference evidence="3 4" key="1">
    <citation type="journal article" date="2024" name="Int. J. Syst. Evol. Microbiol.">
        <title>Microbacterium memoriense sp. nov., a member of the Actinomycetota from marine beach sediment of the north coast of Portugal.</title>
        <authorList>
            <person name="Santos J.D.N.D."/>
            <person name="Klimek D."/>
            <person name="Calusinska M."/>
            <person name="Lobo-da-Cunha A."/>
            <person name="Catita J."/>
            <person name="Goncalves H."/>
            <person name="Gonzalez I."/>
            <person name="Lage O.M."/>
        </authorList>
    </citation>
    <scope>NUCLEOTIDE SEQUENCE [LARGE SCALE GENOMIC DNA]</scope>
    <source>
        <strain evidence="3 4">PMIC_1C1B</strain>
    </source>
</reference>
<dbReference type="SUPFAM" id="SSF53756">
    <property type="entry name" value="UDP-Glycosyltransferase/glycogen phosphorylase"/>
    <property type="match status" value="1"/>
</dbReference>
<dbReference type="Proteomes" id="UP001300496">
    <property type="component" value="Unassembled WGS sequence"/>
</dbReference>
<dbReference type="InterPro" id="IPR001296">
    <property type="entry name" value="Glyco_trans_1"/>
</dbReference>
<gene>
    <name evidence="3" type="ORF">N4R40_05490</name>
</gene>
<accession>A0ABT2PDC8</accession>
<sequence length="270" mass="29648">MVYTPGYNCFRVVDQVVTVHDLIHLRTEWPMRAKYLAYYQGVLKPAIRRSGVVITVSETSREAIREWLRDDDVEVVNAGIGCSEEFNTRGLWAEDGPPYALFVGNARPHKNLITALNAVAAAPGMRMKAVVPAREQLAVADLAHRVGVGDRIDWLSGVSDEKMATLYRGASVTLVPSILEGFGLPALESIKCGTPVAFWEGCSSVAEIVGTRGFAISKWDDHLQLAEVMMECAESRISVEPPSPGEYSWELAAESVSDVLSRQLDRAAQR</sequence>
<keyword evidence="1 3" id="KW-0808">Transferase</keyword>
<feature type="domain" description="Glycosyl transferase family 1" evidence="2">
    <location>
        <begin position="94"/>
        <end position="211"/>
    </location>
</feature>
<proteinExistence type="predicted"/>